<reference evidence="9 10" key="1">
    <citation type="submission" date="2015-05" db="EMBL/GenBank/DDBJ databases">
        <title>Genome sequencing and analysis of members of genus Stenotrophomonas.</title>
        <authorList>
            <person name="Patil P.P."/>
            <person name="Midha S."/>
            <person name="Patil P.B."/>
        </authorList>
    </citation>
    <scope>NUCLEOTIDE SEQUENCE [LARGE SCALE GENOMIC DNA]</scope>
    <source>
        <strain evidence="9 10">DSM 18941</strain>
    </source>
</reference>
<keyword evidence="2" id="KW-0004">4Fe-4S</keyword>
<evidence type="ECO:0000256" key="6">
    <source>
        <dbReference type="ARBA" id="ARBA00023014"/>
    </source>
</evidence>
<protein>
    <recommendedName>
        <fullName evidence="8">4Fe-4S ferredoxin-type domain-containing protein</fullName>
    </recommendedName>
</protein>
<dbReference type="PANTHER" id="PTHR30176:SF3">
    <property type="entry name" value="FERREDOXIN-TYPE PROTEIN NAPH"/>
    <property type="match status" value="1"/>
</dbReference>
<dbReference type="GO" id="GO:0005886">
    <property type="term" value="C:plasma membrane"/>
    <property type="evidence" value="ECO:0007669"/>
    <property type="project" value="TreeGrafter"/>
</dbReference>
<dbReference type="PROSITE" id="PS51379">
    <property type="entry name" value="4FE4S_FER_2"/>
    <property type="match status" value="1"/>
</dbReference>
<dbReference type="Proteomes" id="UP000051863">
    <property type="component" value="Unassembled WGS sequence"/>
</dbReference>
<comment type="caution">
    <text evidence="9">The sequence shown here is derived from an EMBL/GenBank/DDBJ whole genome shotgun (WGS) entry which is preliminary data.</text>
</comment>
<keyword evidence="5" id="KW-0408">Iron</keyword>
<dbReference type="GO" id="GO:0046872">
    <property type="term" value="F:metal ion binding"/>
    <property type="evidence" value="ECO:0007669"/>
    <property type="project" value="UniProtKB-KW"/>
</dbReference>
<feature type="transmembrane region" description="Helical" evidence="7">
    <location>
        <begin position="124"/>
        <end position="141"/>
    </location>
</feature>
<feature type="domain" description="4Fe-4S ferredoxin-type" evidence="8">
    <location>
        <begin position="255"/>
        <end position="283"/>
    </location>
</feature>
<dbReference type="InterPro" id="IPR051684">
    <property type="entry name" value="Electron_Trans/Redox"/>
</dbReference>
<evidence type="ECO:0000259" key="8">
    <source>
        <dbReference type="PROSITE" id="PS51379"/>
    </source>
</evidence>
<gene>
    <name evidence="9" type="ORF">ABB27_02640</name>
</gene>
<feature type="transmembrane region" description="Helical" evidence="7">
    <location>
        <begin position="18"/>
        <end position="35"/>
    </location>
</feature>
<keyword evidence="1" id="KW-0813">Transport</keyword>
<dbReference type="Pfam" id="PF13746">
    <property type="entry name" value="Fer4_18"/>
    <property type="match status" value="2"/>
</dbReference>
<dbReference type="Pfam" id="PF12801">
    <property type="entry name" value="Fer4_5"/>
    <property type="match status" value="1"/>
</dbReference>
<evidence type="ECO:0000313" key="9">
    <source>
        <dbReference type="EMBL" id="KRG71854.1"/>
    </source>
</evidence>
<keyword evidence="3" id="KW-0479">Metal-binding</keyword>
<dbReference type="SUPFAM" id="SSF54862">
    <property type="entry name" value="4Fe-4S ferredoxins"/>
    <property type="match status" value="1"/>
</dbReference>
<accession>A0A0R0D064</accession>
<keyword evidence="7" id="KW-0472">Membrane</keyword>
<keyword evidence="7" id="KW-0812">Transmembrane</keyword>
<dbReference type="GO" id="GO:0051539">
    <property type="term" value="F:4 iron, 4 sulfur cluster binding"/>
    <property type="evidence" value="ECO:0007669"/>
    <property type="project" value="UniProtKB-KW"/>
</dbReference>
<dbReference type="PROSITE" id="PS00198">
    <property type="entry name" value="4FE4S_FER_1"/>
    <property type="match status" value="1"/>
</dbReference>
<dbReference type="EMBL" id="LDJJ01000007">
    <property type="protein sequence ID" value="KRG71854.1"/>
    <property type="molecule type" value="Genomic_DNA"/>
</dbReference>
<evidence type="ECO:0000256" key="1">
    <source>
        <dbReference type="ARBA" id="ARBA00022448"/>
    </source>
</evidence>
<evidence type="ECO:0000256" key="2">
    <source>
        <dbReference type="ARBA" id="ARBA00022485"/>
    </source>
</evidence>
<keyword evidence="7" id="KW-1133">Transmembrane helix</keyword>
<evidence type="ECO:0000256" key="3">
    <source>
        <dbReference type="ARBA" id="ARBA00022723"/>
    </source>
</evidence>
<feature type="transmembrane region" description="Helical" evidence="7">
    <location>
        <begin position="65"/>
        <end position="84"/>
    </location>
</feature>
<dbReference type="PANTHER" id="PTHR30176">
    <property type="entry name" value="FERREDOXIN-TYPE PROTEIN NAPH"/>
    <property type="match status" value="1"/>
</dbReference>
<keyword evidence="10" id="KW-1185">Reference proteome</keyword>
<sequence length="357" mass="38585">MGEASAKSSRSRDSIRQLTTTAMLAAFYGLPWLHWNDTPWLLLDIDARQFQIAGLQMQPEQSLPLLWLALAALALLCLATSLYGRLWCTYACPQTVLTRLFRKLTGLTAFKGRMAALGPPLRQGLWAGIALWTGISFVGYFTPIADLVQGLLSFSLSGWEWFWISFYGLATWANVVYLHEQVCSYLCPYSRIQPLITDTRTPAIQYNAPRGEPRGPRGLDNASVLHRSRGLLDATTAADYVFRAAHPAIAGAMPNFSPVHLGDCTDCGACVAACPIGLDIRNGRSRSCIGCGNCMDACDDAMAASHYPLDLIHRARPITDGDAATSGLRIKPLAFAGIALLCIVLAAFTAASVVGAA</sequence>
<dbReference type="InterPro" id="IPR017900">
    <property type="entry name" value="4Fe4S_Fe_S_CS"/>
</dbReference>
<dbReference type="PATRIC" id="fig|405446.3.peg.3414"/>
<name>A0A0R0D064_9GAMM</name>
<proteinExistence type="predicted"/>
<keyword evidence="4" id="KW-0249">Electron transport</keyword>
<feature type="transmembrane region" description="Helical" evidence="7">
    <location>
        <begin position="333"/>
        <end position="354"/>
    </location>
</feature>
<feature type="transmembrane region" description="Helical" evidence="7">
    <location>
        <begin position="161"/>
        <end position="178"/>
    </location>
</feature>
<organism evidence="9 10">
    <name type="scientific">Stenotrophomonas terrae</name>
    <dbReference type="NCBI Taxonomy" id="405446"/>
    <lineage>
        <taxon>Bacteria</taxon>
        <taxon>Pseudomonadati</taxon>
        <taxon>Pseudomonadota</taxon>
        <taxon>Gammaproteobacteria</taxon>
        <taxon>Lysobacterales</taxon>
        <taxon>Lysobacteraceae</taxon>
        <taxon>Stenotrophomonas</taxon>
    </lineage>
</organism>
<evidence type="ECO:0000313" key="10">
    <source>
        <dbReference type="Proteomes" id="UP000051863"/>
    </source>
</evidence>
<dbReference type="InterPro" id="IPR017896">
    <property type="entry name" value="4Fe4S_Fe-S-bd"/>
</dbReference>
<evidence type="ECO:0000256" key="7">
    <source>
        <dbReference type="SAM" id="Phobius"/>
    </source>
</evidence>
<evidence type="ECO:0000256" key="5">
    <source>
        <dbReference type="ARBA" id="ARBA00023004"/>
    </source>
</evidence>
<keyword evidence="6" id="KW-0411">Iron-sulfur</keyword>
<evidence type="ECO:0000256" key="4">
    <source>
        <dbReference type="ARBA" id="ARBA00022982"/>
    </source>
</evidence>
<dbReference type="AlphaFoldDB" id="A0A0R0D064"/>